<evidence type="ECO:0000313" key="1">
    <source>
        <dbReference type="EMBL" id="KJH52297.1"/>
    </source>
</evidence>
<accession>A0A0D8Y7Y3</accession>
<gene>
    <name evidence="1" type="ORF">DICVIV_01499</name>
</gene>
<organism evidence="1 2">
    <name type="scientific">Dictyocaulus viviparus</name>
    <name type="common">Bovine lungworm</name>
    <dbReference type="NCBI Taxonomy" id="29172"/>
    <lineage>
        <taxon>Eukaryota</taxon>
        <taxon>Metazoa</taxon>
        <taxon>Ecdysozoa</taxon>
        <taxon>Nematoda</taxon>
        <taxon>Chromadorea</taxon>
        <taxon>Rhabditida</taxon>
        <taxon>Rhabditina</taxon>
        <taxon>Rhabditomorpha</taxon>
        <taxon>Strongyloidea</taxon>
        <taxon>Metastrongylidae</taxon>
        <taxon>Dictyocaulus</taxon>
    </lineage>
</organism>
<reference evidence="2" key="2">
    <citation type="journal article" date="2016" name="Sci. Rep.">
        <title>Dictyocaulus viviparus genome, variome and transcriptome elucidate lungworm biology and support future intervention.</title>
        <authorList>
            <person name="McNulty S.N."/>
            <person name="Strube C."/>
            <person name="Rosa B.A."/>
            <person name="Martin J.C."/>
            <person name="Tyagi R."/>
            <person name="Choi Y.J."/>
            <person name="Wang Q."/>
            <person name="Hallsworth Pepin K."/>
            <person name="Zhang X."/>
            <person name="Ozersky P."/>
            <person name="Wilson R.K."/>
            <person name="Sternberg P.W."/>
            <person name="Gasser R.B."/>
            <person name="Mitreva M."/>
        </authorList>
    </citation>
    <scope>NUCLEOTIDE SEQUENCE [LARGE SCALE GENOMIC DNA]</scope>
    <source>
        <strain evidence="2">HannoverDv2000</strain>
    </source>
</reference>
<dbReference type="AlphaFoldDB" id="A0A0D8Y7Y3"/>
<proteinExistence type="predicted"/>
<reference evidence="1 2" key="1">
    <citation type="submission" date="2013-11" db="EMBL/GenBank/DDBJ databases">
        <title>Draft genome of the bovine lungworm Dictyocaulus viviparus.</title>
        <authorList>
            <person name="Mitreva M."/>
        </authorList>
    </citation>
    <scope>NUCLEOTIDE SEQUENCE [LARGE SCALE GENOMIC DNA]</scope>
    <source>
        <strain evidence="1 2">HannoverDv2000</strain>
    </source>
</reference>
<protein>
    <submittedName>
        <fullName evidence="1">Uncharacterized protein</fullName>
    </submittedName>
</protein>
<dbReference type="Proteomes" id="UP000053766">
    <property type="component" value="Unassembled WGS sequence"/>
</dbReference>
<keyword evidence="2" id="KW-1185">Reference proteome</keyword>
<evidence type="ECO:0000313" key="2">
    <source>
        <dbReference type="Proteomes" id="UP000053766"/>
    </source>
</evidence>
<dbReference type="EMBL" id="KN716167">
    <property type="protein sequence ID" value="KJH52297.1"/>
    <property type="molecule type" value="Genomic_DNA"/>
</dbReference>
<dbReference type="OrthoDB" id="5774641at2759"/>
<name>A0A0D8Y7Y3_DICVI</name>
<sequence>MCIIYVSINMSDYLLFDCEIETDSKCKKKSFNRNYQRPTDPLLQVLQSVLRKIYVAEAILFKQLESSSTTQETEQLQMGLMKLSEVEKRINLRILGCVHPISPYDSEEE</sequence>